<dbReference type="Proteomes" id="UP000030856">
    <property type="component" value="Unassembled WGS sequence"/>
</dbReference>
<dbReference type="EMBL" id="JRAA01000002">
    <property type="protein sequence ID" value="KHF25106.1"/>
    <property type="molecule type" value="Genomic_DNA"/>
</dbReference>
<accession>A0A0B0HCD5</accession>
<evidence type="ECO:0000313" key="2">
    <source>
        <dbReference type="Proteomes" id="UP000030856"/>
    </source>
</evidence>
<keyword evidence="2" id="KW-1185">Reference proteome</keyword>
<dbReference type="AlphaFoldDB" id="A0A0B0HCD5"/>
<name>A0A0B0HCD5_SOVGS</name>
<protein>
    <submittedName>
        <fullName evidence="1">Uncharacterized protein</fullName>
    </submittedName>
</protein>
<comment type="caution">
    <text evidence="1">The sequence shown here is derived from an EMBL/GenBank/DDBJ whole genome shotgun (WGS) entry which is preliminary data.</text>
</comment>
<sequence length="48" mass="4899">MMTGNVCLNPEASALETVANTPGPGVMANRNMASASPNVLMIVIEPLA</sequence>
<gene>
    <name evidence="1" type="ORF">JV46_09600</name>
</gene>
<proteinExistence type="predicted"/>
<reference evidence="1 2" key="1">
    <citation type="journal article" date="2014" name="BMC Genomics">
        <title>The genome of the intracellular bacterium of the coastal bivalve, Solemya velum: a blueprint for thriving in and out of symbiosis.</title>
        <authorList>
            <person name="Dmytrenko O."/>
            <person name="Russell S.L."/>
            <person name="Loo W.T."/>
            <person name="Fontanez K.M."/>
            <person name="Liao L."/>
            <person name="Roeselers G."/>
            <person name="Sharma R."/>
            <person name="Stewart F.J."/>
            <person name="Newton I.L."/>
            <person name="Woyke T."/>
            <person name="Wu D."/>
            <person name="Lang J.M."/>
            <person name="Eisen J.A."/>
            <person name="Cavanaugh C.M."/>
        </authorList>
    </citation>
    <scope>NUCLEOTIDE SEQUENCE [LARGE SCALE GENOMIC DNA]</scope>
    <source>
        <strain evidence="1 2">WH</strain>
    </source>
</reference>
<evidence type="ECO:0000313" key="1">
    <source>
        <dbReference type="EMBL" id="KHF25106.1"/>
    </source>
</evidence>
<organism evidence="1 2">
    <name type="scientific">Solemya velum gill symbiont</name>
    <dbReference type="NCBI Taxonomy" id="2340"/>
    <lineage>
        <taxon>Bacteria</taxon>
        <taxon>Pseudomonadati</taxon>
        <taxon>Pseudomonadota</taxon>
        <taxon>Gammaproteobacteria</taxon>
        <taxon>sulfur-oxidizing symbionts</taxon>
    </lineage>
</organism>